<organism evidence="2 3">
    <name type="scientific">Volvox reticuliferus</name>
    <dbReference type="NCBI Taxonomy" id="1737510"/>
    <lineage>
        <taxon>Eukaryota</taxon>
        <taxon>Viridiplantae</taxon>
        <taxon>Chlorophyta</taxon>
        <taxon>core chlorophytes</taxon>
        <taxon>Chlorophyceae</taxon>
        <taxon>CS clade</taxon>
        <taxon>Chlamydomonadales</taxon>
        <taxon>Volvocaceae</taxon>
        <taxon>Volvox</taxon>
    </lineage>
</organism>
<dbReference type="InterPro" id="IPR052208">
    <property type="entry name" value="DmX-like/RAVE_component"/>
</dbReference>
<dbReference type="AlphaFoldDB" id="A0A8J4GCB2"/>
<evidence type="ECO:0000313" key="2">
    <source>
        <dbReference type="EMBL" id="GIM04384.1"/>
    </source>
</evidence>
<feature type="compositionally biased region" description="Low complexity" evidence="1">
    <location>
        <begin position="353"/>
        <end position="375"/>
    </location>
</feature>
<comment type="caution">
    <text evidence="2">The sequence shown here is derived from an EMBL/GenBank/DDBJ whole genome shotgun (WGS) entry which is preliminary data.</text>
</comment>
<dbReference type="PANTHER" id="PTHR13950:SF9">
    <property type="entry name" value="RABCONNECTIN-3A"/>
    <property type="match status" value="1"/>
</dbReference>
<dbReference type="PANTHER" id="PTHR13950">
    <property type="entry name" value="RABCONNECTIN-RELATED"/>
    <property type="match status" value="1"/>
</dbReference>
<name>A0A8J4GCB2_9CHLO</name>
<dbReference type="GO" id="GO:0043291">
    <property type="term" value="C:RAVE complex"/>
    <property type="evidence" value="ECO:0007669"/>
    <property type="project" value="TreeGrafter"/>
</dbReference>
<protein>
    <submittedName>
        <fullName evidence="2">Uncharacterized protein</fullName>
    </submittedName>
</protein>
<dbReference type="EMBL" id="BNCQ01000016">
    <property type="protein sequence ID" value="GIM04384.1"/>
    <property type="molecule type" value="Genomic_DNA"/>
</dbReference>
<dbReference type="GO" id="GO:0007035">
    <property type="term" value="P:vacuolar acidification"/>
    <property type="evidence" value="ECO:0007669"/>
    <property type="project" value="TreeGrafter"/>
</dbReference>
<feature type="compositionally biased region" description="Gly residues" evidence="1">
    <location>
        <begin position="333"/>
        <end position="352"/>
    </location>
</feature>
<evidence type="ECO:0000313" key="3">
    <source>
        <dbReference type="Proteomes" id="UP000722791"/>
    </source>
</evidence>
<evidence type="ECO:0000256" key="1">
    <source>
        <dbReference type="SAM" id="MobiDB-lite"/>
    </source>
</evidence>
<accession>A0A8J4GCB2</accession>
<sequence>MEEILFTARVLSRTLGPPCSNIITFCVEGQLGITYCAYAVSDGAIIIQQSLQPALLPPSSGAAGATAAVVGGGRSATAAAASSPASVSSSSPSQGQFVPVLLIDGVALDHGADCFGRMCWGGGPEALLAAATKQHVYFFSLQPFFQGPAAQLPRRVVPSLPLPSTAFALSGLYRTAMPATALDFTQNARGLLITDSGNNVTMLRLVVKETLGTNQRGQTAGAAAAAAPVQFSVQEAWRVRADATHTLASASLECYSPCATTAAAAAASGGPHKVTIWWPSQSGGGGCGGEVSGGGGAHHVTSPAVGAEIVRHPVRVLSMDWSPPLVGQRSAAAGGGSGHGSNPGSAHGGANGPGTAASAAAATAAPPHSQHLAAAPAAPSTAPALMTLGSDWVIRIYVEVVMQNMLPPDIAASTAAAGGPPLSMSQFCLTLVIEPPGLSLTPSSRPGMRACWARPLLGGGGSDVATAAVATAAEVATGRDVSAPPIASGGE</sequence>
<reference evidence="2" key="1">
    <citation type="journal article" date="2021" name="Proc. Natl. Acad. Sci. U.S.A.">
        <title>Three genomes in the algal genus Volvox reveal the fate of a haploid sex-determining region after a transition to homothallism.</title>
        <authorList>
            <person name="Yamamoto K."/>
            <person name="Hamaji T."/>
            <person name="Kawai-Toyooka H."/>
            <person name="Matsuzaki R."/>
            <person name="Takahashi F."/>
            <person name="Nishimura Y."/>
            <person name="Kawachi M."/>
            <person name="Noguchi H."/>
            <person name="Minakuchi Y."/>
            <person name="Umen J.G."/>
            <person name="Toyoda A."/>
            <person name="Nozaki H."/>
        </authorList>
    </citation>
    <scope>NUCLEOTIDE SEQUENCE</scope>
    <source>
        <strain evidence="2">NIES-3785</strain>
    </source>
</reference>
<proteinExistence type="predicted"/>
<gene>
    <name evidence="2" type="ORF">Vretimale_8972</name>
</gene>
<dbReference type="Proteomes" id="UP000722791">
    <property type="component" value="Unassembled WGS sequence"/>
</dbReference>
<feature type="region of interest" description="Disordered" evidence="1">
    <location>
        <begin position="328"/>
        <end position="375"/>
    </location>
</feature>
<feature type="non-terminal residue" evidence="2">
    <location>
        <position position="1"/>
    </location>
</feature>